<keyword evidence="4" id="KW-1185">Reference proteome</keyword>
<dbReference type="Proteomes" id="UP000293902">
    <property type="component" value="Chromosome"/>
</dbReference>
<name>A0A328F8T8_9BACT</name>
<dbReference type="EMBL" id="QLNI01000068">
    <property type="protein sequence ID" value="RAM00060.1"/>
    <property type="molecule type" value="Genomic_DNA"/>
</dbReference>
<dbReference type="AlphaFoldDB" id="A0A328F8T8"/>
<organism evidence="2 3">
    <name type="scientific">Desulfobacter hydrogenophilus</name>
    <dbReference type="NCBI Taxonomy" id="2291"/>
    <lineage>
        <taxon>Bacteria</taxon>
        <taxon>Pseudomonadati</taxon>
        <taxon>Thermodesulfobacteriota</taxon>
        <taxon>Desulfobacteria</taxon>
        <taxon>Desulfobacterales</taxon>
        <taxon>Desulfobacteraceae</taxon>
        <taxon>Desulfobacter</taxon>
    </lineage>
</organism>
<evidence type="ECO:0000313" key="3">
    <source>
        <dbReference type="Proteomes" id="UP000248798"/>
    </source>
</evidence>
<dbReference type="Gene3D" id="3.40.190.10">
    <property type="entry name" value="Periplasmic binding protein-like II"/>
    <property type="match status" value="2"/>
</dbReference>
<protein>
    <submittedName>
        <fullName evidence="1">TAXI family TRAP transporter solute-binding subunit</fullName>
    </submittedName>
    <submittedName>
        <fullName evidence="2">TRAP transporter substrate-binding protein</fullName>
    </submittedName>
</protein>
<dbReference type="PANTHER" id="PTHR42941:SF1">
    <property type="entry name" value="SLL1037 PROTEIN"/>
    <property type="match status" value="1"/>
</dbReference>
<reference evidence="1 4" key="2">
    <citation type="submission" date="2019-02" db="EMBL/GenBank/DDBJ databases">
        <title>Complete genome sequence of Desulfobacter hydrogenophilus AcRS1.</title>
        <authorList>
            <person name="Marietou A."/>
            <person name="Lund M.B."/>
            <person name="Marshall I.P.G."/>
            <person name="Schreiber L."/>
            <person name="Jorgensen B."/>
        </authorList>
    </citation>
    <scope>NUCLEOTIDE SEQUENCE [LARGE SCALE GENOMIC DNA]</scope>
    <source>
        <strain evidence="1 4">AcRS1</strain>
    </source>
</reference>
<dbReference type="SUPFAM" id="SSF53850">
    <property type="entry name" value="Periplasmic binding protein-like II"/>
    <property type="match status" value="1"/>
</dbReference>
<dbReference type="InterPro" id="IPR011852">
    <property type="entry name" value="TRAP_TAXI"/>
</dbReference>
<dbReference type="NCBIfam" id="TIGR02122">
    <property type="entry name" value="TRAP_TAXI"/>
    <property type="match status" value="1"/>
</dbReference>
<sequence length="334" mass="37177">MPVQIMGDIMIRKFILVLSILICTTTCGTSSAADLGIITGGTKGTYFQFGLNLMELGKKYGYNIHVYNSRGSVENVYAVYQRPKTQMGIVQSDVLAFVLKVKSNKVLKLIARKIKMVFPLYNEEVHLLGKTSVASFDDLENRRVAVGKEGSGTYLTAKLLFEVSGIKPAQTLTVGTDKALAMLKAGTIDAMFYVAGFPVALFSEQVTAGDDLHIMPIGNKSITEFYPMAQIPAGTYPWQSQAVSTVAVKAVLVSFDFRRNNCDAVGEFANIVYENLDWLKQNGHPKWNSVDLDYPLKGWEQYDCVKKYRKNGYFEETFQPVEKNPLLNAIKEIL</sequence>
<dbReference type="PANTHER" id="PTHR42941">
    <property type="entry name" value="SLL1037 PROTEIN"/>
    <property type="match status" value="1"/>
</dbReference>
<reference evidence="2 3" key="1">
    <citation type="submission" date="2018-06" db="EMBL/GenBank/DDBJ databases">
        <title>Complete Genome Sequence of Desulfobacter hydrogenophilus (DSM3380).</title>
        <authorList>
            <person name="Marietou A."/>
            <person name="Schreiber L."/>
            <person name="Marshall I."/>
            <person name="Jorgensen B."/>
        </authorList>
    </citation>
    <scope>NUCLEOTIDE SEQUENCE [LARGE SCALE GENOMIC DNA]</scope>
    <source>
        <strain evidence="2 3">DSM 3380</strain>
    </source>
</reference>
<accession>A0A328F8T8</accession>
<evidence type="ECO:0000313" key="1">
    <source>
        <dbReference type="EMBL" id="QBH13410.1"/>
    </source>
</evidence>
<proteinExistence type="predicted"/>
<dbReference type="EMBL" id="CP036313">
    <property type="protein sequence ID" value="QBH13410.1"/>
    <property type="molecule type" value="Genomic_DNA"/>
</dbReference>
<gene>
    <name evidence="2" type="ORF">DO021_21065</name>
    <name evidence="1" type="ORF">EYB58_11040</name>
</gene>
<evidence type="ECO:0000313" key="2">
    <source>
        <dbReference type="EMBL" id="RAM00060.1"/>
    </source>
</evidence>
<evidence type="ECO:0000313" key="4">
    <source>
        <dbReference type="Proteomes" id="UP000293902"/>
    </source>
</evidence>
<dbReference type="Pfam" id="PF16868">
    <property type="entry name" value="NMT1_3"/>
    <property type="match status" value="1"/>
</dbReference>
<dbReference type="OrthoDB" id="237270at2"/>
<dbReference type="Proteomes" id="UP000248798">
    <property type="component" value="Unassembled WGS sequence"/>
</dbReference>